<feature type="region of interest" description="Disordered" evidence="1">
    <location>
        <begin position="160"/>
        <end position="190"/>
    </location>
</feature>
<gene>
    <name evidence="2" type="ORF">B0T25DRAFT_518357</name>
</gene>
<dbReference type="Proteomes" id="UP001275084">
    <property type="component" value="Unassembled WGS sequence"/>
</dbReference>
<accession>A0AAJ0HID3</accession>
<protein>
    <submittedName>
        <fullName evidence="2">Uncharacterized protein</fullName>
    </submittedName>
</protein>
<keyword evidence="3" id="KW-1185">Reference proteome</keyword>
<comment type="caution">
    <text evidence="2">The sequence shown here is derived from an EMBL/GenBank/DDBJ whole genome shotgun (WGS) entry which is preliminary data.</text>
</comment>
<reference evidence="2" key="2">
    <citation type="submission" date="2023-06" db="EMBL/GenBank/DDBJ databases">
        <authorList>
            <consortium name="Lawrence Berkeley National Laboratory"/>
            <person name="Haridas S."/>
            <person name="Hensen N."/>
            <person name="Bonometti L."/>
            <person name="Westerberg I."/>
            <person name="Brannstrom I.O."/>
            <person name="Guillou S."/>
            <person name="Cros-Aarteil S."/>
            <person name="Calhoun S."/>
            <person name="Kuo A."/>
            <person name="Mondo S."/>
            <person name="Pangilinan J."/>
            <person name="Riley R."/>
            <person name="Labutti K."/>
            <person name="Andreopoulos B."/>
            <person name="Lipzen A."/>
            <person name="Chen C."/>
            <person name="Yanf M."/>
            <person name="Daum C."/>
            <person name="Ng V."/>
            <person name="Clum A."/>
            <person name="Steindorff A."/>
            <person name="Ohm R."/>
            <person name="Martin F."/>
            <person name="Silar P."/>
            <person name="Natvig D."/>
            <person name="Lalanne C."/>
            <person name="Gautier V."/>
            <person name="Ament-Velasquez S.L."/>
            <person name="Kruys A."/>
            <person name="Hutchinson M.I."/>
            <person name="Powell A.J."/>
            <person name="Barry K."/>
            <person name="Miller A.N."/>
            <person name="Grigoriev I.V."/>
            <person name="Debuchy R."/>
            <person name="Gladieux P."/>
            <person name="Thoren M.H."/>
            <person name="Johannesson H."/>
        </authorList>
    </citation>
    <scope>NUCLEOTIDE SEQUENCE</scope>
    <source>
        <strain evidence="2">CBS 955.72</strain>
    </source>
</reference>
<evidence type="ECO:0000256" key="1">
    <source>
        <dbReference type="SAM" id="MobiDB-lite"/>
    </source>
</evidence>
<proteinExistence type="predicted"/>
<evidence type="ECO:0000313" key="3">
    <source>
        <dbReference type="Proteomes" id="UP001275084"/>
    </source>
</evidence>
<dbReference type="AlphaFoldDB" id="A0AAJ0HID3"/>
<dbReference type="EMBL" id="JAUIQD010000004">
    <property type="protein sequence ID" value="KAK3353248.1"/>
    <property type="molecule type" value="Genomic_DNA"/>
</dbReference>
<evidence type="ECO:0000313" key="2">
    <source>
        <dbReference type="EMBL" id="KAK3353248.1"/>
    </source>
</evidence>
<sequence length="246" mass="27491">MPSGDPTNLKTLLPQNGMDWGRKKYAMKRPQGDGIVRRVLKSLGVELRRCHVQTELIDLMKDAIRIAEGIAASSNLAAIDEITFVELVAKKHPLGSRLESRDFVELFHTVVYARAAFINKRKKKRQHVPIQCCHLANEVDKFNDISHPLFCWAEAADTSDDGDETQALADESHPLDDEPQPQPQPLDVPTRAFSELTLQEPDDPAVPTQELSWLTLQEPANPAATAPADEATRWAWTQTKSIWPAS</sequence>
<name>A0AAJ0HID3_9PEZI</name>
<reference evidence="2" key="1">
    <citation type="journal article" date="2023" name="Mol. Phylogenet. Evol.">
        <title>Genome-scale phylogeny and comparative genomics of the fungal order Sordariales.</title>
        <authorList>
            <person name="Hensen N."/>
            <person name="Bonometti L."/>
            <person name="Westerberg I."/>
            <person name="Brannstrom I.O."/>
            <person name="Guillou S."/>
            <person name="Cros-Aarteil S."/>
            <person name="Calhoun S."/>
            <person name="Haridas S."/>
            <person name="Kuo A."/>
            <person name="Mondo S."/>
            <person name="Pangilinan J."/>
            <person name="Riley R."/>
            <person name="LaButti K."/>
            <person name="Andreopoulos B."/>
            <person name="Lipzen A."/>
            <person name="Chen C."/>
            <person name="Yan M."/>
            <person name="Daum C."/>
            <person name="Ng V."/>
            <person name="Clum A."/>
            <person name="Steindorff A."/>
            <person name="Ohm R.A."/>
            <person name="Martin F."/>
            <person name="Silar P."/>
            <person name="Natvig D.O."/>
            <person name="Lalanne C."/>
            <person name="Gautier V."/>
            <person name="Ament-Velasquez S.L."/>
            <person name="Kruys A."/>
            <person name="Hutchinson M.I."/>
            <person name="Powell A.J."/>
            <person name="Barry K."/>
            <person name="Miller A.N."/>
            <person name="Grigoriev I.V."/>
            <person name="Debuchy R."/>
            <person name="Gladieux P."/>
            <person name="Hiltunen Thoren M."/>
            <person name="Johannesson H."/>
        </authorList>
    </citation>
    <scope>NUCLEOTIDE SEQUENCE</scope>
    <source>
        <strain evidence="2">CBS 955.72</strain>
    </source>
</reference>
<organism evidence="2 3">
    <name type="scientific">Lasiosphaeria hispida</name>
    <dbReference type="NCBI Taxonomy" id="260671"/>
    <lineage>
        <taxon>Eukaryota</taxon>
        <taxon>Fungi</taxon>
        <taxon>Dikarya</taxon>
        <taxon>Ascomycota</taxon>
        <taxon>Pezizomycotina</taxon>
        <taxon>Sordariomycetes</taxon>
        <taxon>Sordariomycetidae</taxon>
        <taxon>Sordariales</taxon>
        <taxon>Lasiosphaeriaceae</taxon>
        <taxon>Lasiosphaeria</taxon>
    </lineage>
</organism>